<dbReference type="Proteomes" id="UP000245996">
    <property type="component" value="Unassembled WGS sequence"/>
</dbReference>
<dbReference type="AlphaFoldDB" id="A0ABD6XK87"/>
<sequence>MTESEDAEFARQMDKGIKRWVIWYHTQDFSQMNEQARGELESLFSNGEKFDPMAGMQIITNMMMFGAVLQDGRFVSFAARAAQASSPVPSCRFSDE</sequence>
<dbReference type="RefSeq" id="WP_069027057.1">
    <property type="nucleotide sequence ID" value="NZ_CP016891.1"/>
</dbReference>
<name>A0ABD6XK87_ENTAG</name>
<dbReference type="KEGG" id="pagc:BEE12_22665"/>
<accession>A0ABD6XK87</accession>
<evidence type="ECO:0000313" key="1">
    <source>
        <dbReference type="EMBL" id="PWJ74553.1"/>
    </source>
</evidence>
<comment type="caution">
    <text evidence="1">The sequence shown here is derived from an EMBL/GenBank/DDBJ whole genome shotgun (WGS) entry which is preliminary data.</text>
</comment>
<proteinExistence type="predicted"/>
<evidence type="ECO:0000313" key="2">
    <source>
        <dbReference type="Proteomes" id="UP000245996"/>
    </source>
</evidence>
<protein>
    <submittedName>
        <fullName evidence="1">Uncharacterized protein</fullName>
    </submittedName>
</protein>
<organism evidence="1 2">
    <name type="scientific">Enterobacter agglomerans</name>
    <name type="common">Erwinia herbicola</name>
    <name type="synonym">Pantoea agglomerans</name>
    <dbReference type="NCBI Taxonomy" id="549"/>
    <lineage>
        <taxon>Bacteria</taxon>
        <taxon>Pseudomonadati</taxon>
        <taxon>Pseudomonadota</taxon>
        <taxon>Gammaproteobacteria</taxon>
        <taxon>Enterobacterales</taxon>
        <taxon>Erwiniaceae</taxon>
        <taxon>Pantoea</taxon>
        <taxon>Pantoea agglomerans group</taxon>
    </lineage>
</organism>
<dbReference type="EMBL" id="QGHE01000015">
    <property type="protein sequence ID" value="PWJ74553.1"/>
    <property type="molecule type" value="Genomic_DNA"/>
</dbReference>
<gene>
    <name evidence="1" type="ORF">C7430_11575</name>
</gene>
<reference evidence="1 2" key="1">
    <citation type="submission" date="2018-05" db="EMBL/GenBank/DDBJ databases">
        <title>Genomic Encyclopedia of Type Strains, Phase IV (KMG-V): Genome sequencing to study the core and pangenomes of soil and plant-associated prokaryotes.</title>
        <authorList>
            <person name="Whitman W."/>
        </authorList>
    </citation>
    <scope>NUCLEOTIDE SEQUENCE [LARGE SCALE GENOMIC DNA]</scope>
    <source>
        <strain evidence="1 2">PNG 92-11</strain>
    </source>
</reference>